<dbReference type="Gene3D" id="3.40.50.1010">
    <property type="entry name" value="5'-nuclease"/>
    <property type="match status" value="1"/>
</dbReference>
<dbReference type="PANTHER" id="PTHR39664:SF2">
    <property type="entry name" value="NUCLEIC ACID-BINDING PROTEIN, CONTAINING PIN DOMAIN-RELATED"/>
    <property type="match status" value="1"/>
</dbReference>
<feature type="domain" description="PIN" evidence="1">
    <location>
        <begin position="4"/>
        <end position="120"/>
    </location>
</feature>
<organism evidence="2 3">
    <name type="scientific">Aliirhizobium smilacinae</name>
    <dbReference type="NCBI Taxonomy" id="1395944"/>
    <lineage>
        <taxon>Bacteria</taxon>
        <taxon>Pseudomonadati</taxon>
        <taxon>Pseudomonadota</taxon>
        <taxon>Alphaproteobacteria</taxon>
        <taxon>Hyphomicrobiales</taxon>
        <taxon>Rhizobiaceae</taxon>
        <taxon>Aliirhizobium</taxon>
    </lineage>
</organism>
<sequence>MIGLDTNILLRIVLQDDAEQSKKVSRFLERLETEGPGYINCISLMEFARFLRHRLRVERAEVASAIGDLLESHDLIVEDEHLVEEALALMLDNPIEFADCFIALRNRQAGCDKTVTFDKKAATRVPGMELLA</sequence>
<dbReference type="CDD" id="cd18683">
    <property type="entry name" value="PIN_VapC-like"/>
    <property type="match status" value="1"/>
</dbReference>
<comment type="caution">
    <text evidence="2">The sequence shown here is derived from an EMBL/GenBank/DDBJ whole genome shotgun (WGS) entry which is preliminary data.</text>
</comment>
<reference evidence="2 3" key="1">
    <citation type="submission" date="2019-06" db="EMBL/GenBank/DDBJ databases">
        <title>The draft genome of Rhizobium smilacinae PTYR-5.</title>
        <authorList>
            <person name="Liu L."/>
            <person name="Li L."/>
            <person name="Zhang X."/>
        </authorList>
    </citation>
    <scope>NUCLEOTIDE SEQUENCE [LARGE SCALE GENOMIC DNA]</scope>
    <source>
        <strain evidence="2 3">PTYR-5</strain>
    </source>
</reference>
<dbReference type="AlphaFoldDB" id="A0A5C4XGU6"/>
<proteinExistence type="predicted"/>
<accession>A0A5C4XGU6</accession>
<protein>
    <submittedName>
        <fullName evidence="2">Type II toxin-antitoxin system VapC family toxin</fullName>
    </submittedName>
</protein>
<evidence type="ECO:0000313" key="3">
    <source>
        <dbReference type="Proteomes" id="UP000311605"/>
    </source>
</evidence>
<dbReference type="EMBL" id="VDMN01000003">
    <property type="protein sequence ID" value="TNM62696.1"/>
    <property type="molecule type" value="Genomic_DNA"/>
</dbReference>
<dbReference type="InterPro" id="IPR002716">
    <property type="entry name" value="PIN_dom"/>
</dbReference>
<dbReference type="PANTHER" id="PTHR39664">
    <property type="match status" value="1"/>
</dbReference>
<dbReference type="Pfam" id="PF01850">
    <property type="entry name" value="PIN"/>
    <property type="match status" value="1"/>
</dbReference>
<gene>
    <name evidence="2" type="ORF">FHP24_15810</name>
</gene>
<dbReference type="SUPFAM" id="SSF88723">
    <property type="entry name" value="PIN domain-like"/>
    <property type="match status" value="1"/>
</dbReference>
<evidence type="ECO:0000259" key="1">
    <source>
        <dbReference type="Pfam" id="PF01850"/>
    </source>
</evidence>
<name>A0A5C4XGU6_9HYPH</name>
<dbReference type="InterPro" id="IPR029060">
    <property type="entry name" value="PIN-like_dom_sf"/>
</dbReference>
<keyword evidence="3" id="KW-1185">Reference proteome</keyword>
<evidence type="ECO:0000313" key="2">
    <source>
        <dbReference type="EMBL" id="TNM62696.1"/>
    </source>
</evidence>
<dbReference type="Proteomes" id="UP000311605">
    <property type="component" value="Unassembled WGS sequence"/>
</dbReference>
<dbReference type="OrthoDB" id="3175275at2"/>
<dbReference type="RefSeq" id="WP_139677191.1">
    <property type="nucleotide sequence ID" value="NZ_VDMN01000003.1"/>
</dbReference>